<evidence type="ECO:0000313" key="2">
    <source>
        <dbReference type="Proteomes" id="UP000798662"/>
    </source>
</evidence>
<proteinExistence type="predicted"/>
<keyword evidence="2" id="KW-1185">Reference proteome</keyword>
<dbReference type="Proteomes" id="UP000798662">
    <property type="component" value="Chromosome 1"/>
</dbReference>
<evidence type="ECO:0000313" key="1">
    <source>
        <dbReference type="EMBL" id="KAK1859977.1"/>
    </source>
</evidence>
<protein>
    <submittedName>
        <fullName evidence="1">Uncharacterized protein</fullName>
    </submittedName>
</protein>
<name>A0ACC3BR30_PYRYE</name>
<gene>
    <name evidence="1" type="ORF">I4F81_002569</name>
</gene>
<accession>A0ACC3BR30</accession>
<dbReference type="EMBL" id="CM020618">
    <property type="protein sequence ID" value="KAK1859977.1"/>
    <property type="molecule type" value="Genomic_DNA"/>
</dbReference>
<sequence length="452" mass="45699">MAPSRLAWHILPLSKNILFAARGTAGMATRTVAPAADVSAAVLDPSYPPSHPARQAPAAAAVAAVAADLPPSLPHAERDLAPGTLRPRKSPADGIVPVLTGGRPDRWAGGGPPPPLVLLHSCDRYLAVDKPVDVRVDGDWPVTVEKMVLAHLAVARPAVLEAGLRRPKLIHQLDFATSGVMLLGLDRRAAAAAAAAFASRTVRKLYVALVDGEVRPPGGPGGGALVCDQAVAPLGGGDFRMVAVGGGDADAGVAPAAVDAKAALTTVIPLSMGWLGGRRVSRLGLVPHTGRRHQLRVHLAAMGHPIVGDGTYNPADGGGAGIAGPWTGPAGGGAVAHPDAAVAAAAAAAEGSEVSLAATPHRMMLHAWRLRIGGLPQPLGRLDLTTADPFAGLLMGEEVAEGGGARVEAELARPVSGTEAATAARNNKRNRGRRGSRQPGPAGVVVGDGDTS</sequence>
<comment type="caution">
    <text evidence="1">The sequence shown here is derived from an EMBL/GenBank/DDBJ whole genome shotgun (WGS) entry which is preliminary data.</text>
</comment>
<organism evidence="1 2">
    <name type="scientific">Pyropia yezoensis</name>
    <name type="common">Susabi-nori</name>
    <name type="synonym">Porphyra yezoensis</name>
    <dbReference type="NCBI Taxonomy" id="2788"/>
    <lineage>
        <taxon>Eukaryota</taxon>
        <taxon>Rhodophyta</taxon>
        <taxon>Bangiophyceae</taxon>
        <taxon>Bangiales</taxon>
        <taxon>Bangiaceae</taxon>
        <taxon>Pyropia</taxon>
    </lineage>
</organism>
<reference evidence="1" key="1">
    <citation type="submission" date="2019-11" db="EMBL/GenBank/DDBJ databases">
        <title>Nori genome reveals adaptations in red seaweeds to the harsh intertidal environment.</title>
        <authorList>
            <person name="Wang D."/>
            <person name="Mao Y."/>
        </authorList>
    </citation>
    <scope>NUCLEOTIDE SEQUENCE</scope>
    <source>
        <tissue evidence="1">Gametophyte</tissue>
    </source>
</reference>